<dbReference type="OrthoDB" id="8118055at2759"/>
<proteinExistence type="inferred from homology"/>
<sequence length="253" mass="28623">FTLVAIAGLTYKDPPKMYQLLSGVGSGGAQSRTMYEYSDTLLATGNNEGRIESIGQHLICFAGSVLALGGQLIDNQAHFETGRRFANSCAWTYENAPNGIMLELLRMDPCPSLRECEYLPSAGATSKPSPLSEIGNSRYVLKMFQETDNNTRTKFAKAANCDIMSLPEEDDNMEIVWMAKRLKYFHVIFDEPSRISLDDFIVDTDVHPFRILFWSCHPMRWLAPETNLVTGIELHVYSSRIWIARNYTCQDHF</sequence>
<dbReference type="GeneID" id="54352521"/>
<evidence type="ECO:0000313" key="8">
    <source>
        <dbReference type="EMBL" id="KAF1933830.1"/>
    </source>
</evidence>
<dbReference type="AlphaFoldDB" id="A0A6A5S2I0"/>
<comment type="cofactor">
    <cofactor evidence="1 6">
        <name>Ca(2+)</name>
        <dbReference type="ChEBI" id="CHEBI:29108"/>
    </cofactor>
</comment>
<keyword evidence="9" id="KW-1185">Reference proteome</keyword>
<dbReference type="InterPro" id="IPR012341">
    <property type="entry name" value="6hp_glycosidase-like_sf"/>
</dbReference>
<feature type="disulfide bond" evidence="7">
    <location>
        <begin position="60"/>
        <end position="89"/>
    </location>
</feature>
<dbReference type="SUPFAM" id="SSF48225">
    <property type="entry name" value="Seven-hairpin glycosidases"/>
    <property type="match status" value="1"/>
</dbReference>
<dbReference type="PANTHER" id="PTHR11742">
    <property type="entry name" value="MANNOSYL-OLIGOSACCHARIDE ALPHA-1,2-MANNOSIDASE-RELATED"/>
    <property type="match status" value="1"/>
</dbReference>
<dbReference type="InterPro" id="IPR050749">
    <property type="entry name" value="Glycosyl_Hydrolase_47"/>
</dbReference>
<dbReference type="GO" id="GO:0016020">
    <property type="term" value="C:membrane"/>
    <property type="evidence" value="ECO:0007669"/>
    <property type="project" value="InterPro"/>
</dbReference>
<dbReference type="InterPro" id="IPR001382">
    <property type="entry name" value="Glyco_hydro_47"/>
</dbReference>
<reference evidence="8" key="1">
    <citation type="journal article" date="2020" name="Stud. Mycol.">
        <title>101 Dothideomycetes genomes: a test case for predicting lifestyles and emergence of pathogens.</title>
        <authorList>
            <person name="Haridas S."/>
            <person name="Albert R."/>
            <person name="Binder M."/>
            <person name="Bloem J."/>
            <person name="Labutti K."/>
            <person name="Salamov A."/>
            <person name="Andreopoulos B."/>
            <person name="Baker S."/>
            <person name="Barry K."/>
            <person name="Bills G."/>
            <person name="Bluhm B."/>
            <person name="Cannon C."/>
            <person name="Castanera R."/>
            <person name="Culley D."/>
            <person name="Daum C."/>
            <person name="Ezra D."/>
            <person name="Gonzalez J."/>
            <person name="Henrissat B."/>
            <person name="Kuo A."/>
            <person name="Liang C."/>
            <person name="Lipzen A."/>
            <person name="Lutzoni F."/>
            <person name="Magnuson J."/>
            <person name="Mondo S."/>
            <person name="Nolan M."/>
            <person name="Ohm R."/>
            <person name="Pangilinan J."/>
            <person name="Park H.-J."/>
            <person name="Ramirez L."/>
            <person name="Alfaro M."/>
            <person name="Sun H."/>
            <person name="Tritt A."/>
            <person name="Yoshinaga Y."/>
            <person name="Zwiers L.-H."/>
            <person name="Turgeon B."/>
            <person name="Goodwin S."/>
            <person name="Spatafora J."/>
            <person name="Crous P."/>
            <person name="Grigoriev I."/>
        </authorList>
    </citation>
    <scope>NUCLEOTIDE SEQUENCE</scope>
    <source>
        <strain evidence="8">CBS 183.55</strain>
    </source>
</reference>
<evidence type="ECO:0000256" key="6">
    <source>
        <dbReference type="PIRSR" id="PIRSR601382-2"/>
    </source>
</evidence>
<dbReference type="GO" id="GO:0005783">
    <property type="term" value="C:endoplasmic reticulum"/>
    <property type="evidence" value="ECO:0007669"/>
    <property type="project" value="TreeGrafter"/>
</dbReference>
<evidence type="ECO:0000256" key="4">
    <source>
        <dbReference type="ARBA" id="ARBA00022801"/>
    </source>
</evidence>
<dbReference type="GO" id="GO:0036503">
    <property type="term" value="P:ERAD pathway"/>
    <property type="evidence" value="ECO:0007669"/>
    <property type="project" value="UniProtKB-ARBA"/>
</dbReference>
<name>A0A6A5S2I0_9PLEO</name>
<feature type="non-terminal residue" evidence="8">
    <location>
        <position position="1"/>
    </location>
</feature>
<keyword evidence="5 7" id="KW-1015">Disulfide bond</keyword>
<dbReference type="Gene3D" id="1.50.10.10">
    <property type="match status" value="2"/>
</dbReference>
<dbReference type="EMBL" id="ML978956">
    <property type="protein sequence ID" value="KAF1933830.1"/>
    <property type="molecule type" value="Genomic_DNA"/>
</dbReference>
<dbReference type="RefSeq" id="XP_033454078.1">
    <property type="nucleotide sequence ID" value="XM_033594853.1"/>
</dbReference>
<keyword evidence="6" id="KW-0106">Calcium</keyword>
<comment type="pathway">
    <text evidence="2">Protein modification; protein glycosylation.</text>
</comment>
<dbReference type="Pfam" id="PF01532">
    <property type="entry name" value="Glyco_hydro_47"/>
    <property type="match status" value="2"/>
</dbReference>
<evidence type="ECO:0000256" key="7">
    <source>
        <dbReference type="PIRSR" id="PIRSR601382-3"/>
    </source>
</evidence>
<dbReference type="PANTHER" id="PTHR11742:SF89">
    <property type="entry name" value="ALPHA-1,2-MANNOSIDASE"/>
    <property type="match status" value="1"/>
</dbReference>
<dbReference type="GO" id="GO:0005975">
    <property type="term" value="P:carbohydrate metabolic process"/>
    <property type="evidence" value="ECO:0007669"/>
    <property type="project" value="InterPro"/>
</dbReference>
<protein>
    <submittedName>
        <fullName evidence="8">Glycoside hydrolase family 47 protein</fullName>
    </submittedName>
</protein>
<evidence type="ECO:0000256" key="3">
    <source>
        <dbReference type="ARBA" id="ARBA00007658"/>
    </source>
</evidence>
<dbReference type="Proteomes" id="UP000800082">
    <property type="component" value="Unassembled WGS sequence"/>
</dbReference>
<feature type="binding site" evidence="6">
    <location>
        <position position="204"/>
    </location>
    <ligand>
        <name>Ca(2+)</name>
        <dbReference type="ChEBI" id="CHEBI:29108"/>
    </ligand>
</feature>
<evidence type="ECO:0000256" key="1">
    <source>
        <dbReference type="ARBA" id="ARBA00001913"/>
    </source>
</evidence>
<evidence type="ECO:0000256" key="2">
    <source>
        <dbReference type="ARBA" id="ARBA00004922"/>
    </source>
</evidence>
<organism evidence="8 9">
    <name type="scientific">Didymella exigua CBS 183.55</name>
    <dbReference type="NCBI Taxonomy" id="1150837"/>
    <lineage>
        <taxon>Eukaryota</taxon>
        <taxon>Fungi</taxon>
        <taxon>Dikarya</taxon>
        <taxon>Ascomycota</taxon>
        <taxon>Pezizomycotina</taxon>
        <taxon>Dothideomycetes</taxon>
        <taxon>Pleosporomycetidae</taxon>
        <taxon>Pleosporales</taxon>
        <taxon>Pleosporineae</taxon>
        <taxon>Didymellaceae</taxon>
        <taxon>Didymella</taxon>
    </lineage>
</organism>
<evidence type="ECO:0000313" key="9">
    <source>
        <dbReference type="Proteomes" id="UP000800082"/>
    </source>
</evidence>
<gene>
    <name evidence="8" type="ORF">M421DRAFT_50683</name>
</gene>
<dbReference type="GO" id="GO:0005509">
    <property type="term" value="F:calcium ion binding"/>
    <property type="evidence" value="ECO:0007669"/>
    <property type="project" value="InterPro"/>
</dbReference>
<dbReference type="GO" id="GO:0004571">
    <property type="term" value="F:mannosyl-oligosaccharide 1,2-alpha-mannosidase activity"/>
    <property type="evidence" value="ECO:0007669"/>
    <property type="project" value="InterPro"/>
</dbReference>
<accession>A0A6A5S2I0</accession>
<keyword evidence="4 8" id="KW-0378">Hydrolase</keyword>
<dbReference type="InterPro" id="IPR036026">
    <property type="entry name" value="Seven-hairpin_glycosidases"/>
</dbReference>
<evidence type="ECO:0000256" key="5">
    <source>
        <dbReference type="ARBA" id="ARBA00023157"/>
    </source>
</evidence>
<comment type="similarity">
    <text evidence="3">Belongs to the glycosyl hydrolase 47 family.</text>
</comment>
<dbReference type="UniPathway" id="UPA00378"/>
<keyword evidence="6" id="KW-0479">Metal-binding</keyword>